<evidence type="ECO:0000256" key="3">
    <source>
        <dbReference type="SAM" id="MobiDB-lite"/>
    </source>
</evidence>
<evidence type="ECO:0000313" key="4">
    <source>
        <dbReference type="EMBL" id="MXP14257.1"/>
    </source>
</evidence>
<dbReference type="PANTHER" id="PTHR32309:SF31">
    <property type="entry name" value="CAPSULAR EXOPOLYSACCHARIDE FAMILY"/>
    <property type="match status" value="1"/>
</dbReference>
<accession>A0A6L7GEA0</accession>
<evidence type="ECO:0000256" key="2">
    <source>
        <dbReference type="ARBA" id="ARBA00022840"/>
    </source>
</evidence>
<sequence>MPRARYGASGCGCSAPGWPRLAGCWWCCWRWNSSSAGWWHEDAQLTEHRKIPAPDAETGKGSASLFERAGGSYGLDQFRAPAVPAALPDAPRSQLRRPAQNDAAMRAAAMPQGAHGKPRDAAPLADGHMLPPARPAPRVPAAPAAPAAPLGAGKSAAPRVTFTGERFPIDRNHLRDQGMIVPEGPVTALIEEFRIVKRQILSSAMERETARSRRVLICSPHPGEGKTFCATNLAIAMAAERDREVLLVDADFAKPSILSTLGLPKGPGFMDCLADPSILPEDLVMGTDIPGLWVLPAGNQTAFDSEYLSAGRTAEVVDRLTVGAPDRIVIFDSPPALSASPAAELANHVGQAILVARADRTGQSALEDAVHLLSACPDIKLLLNATDYSPSGRNFGSYYGYGA</sequence>
<feature type="compositionally biased region" description="Low complexity" evidence="3">
    <location>
        <begin position="86"/>
        <end position="114"/>
    </location>
</feature>
<evidence type="ECO:0000256" key="1">
    <source>
        <dbReference type="ARBA" id="ARBA00022741"/>
    </source>
</evidence>
<organism evidence="4 5">
    <name type="scientific">Allopontixanthobacter confluentis</name>
    <dbReference type="NCBI Taxonomy" id="1849021"/>
    <lineage>
        <taxon>Bacteria</taxon>
        <taxon>Pseudomonadati</taxon>
        <taxon>Pseudomonadota</taxon>
        <taxon>Alphaproteobacteria</taxon>
        <taxon>Sphingomonadales</taxon>
        <taxon>Erythrobacteraceae</taxon>
        <taxon>Allopontixanthobacter</taxon>
    </lineage>
</organism>
<dbReference type="InterPro" id="IPR005702">
    <property type="entry name" value="Wzc-like_C"/>
</dbReference>
<keyword evidence="1" id="KW-0547">Nucleotide-binding</keyword>
<dbReference type="PANTHER" id="PTHR32309">
    <property type="entry name" value="TYROSINE-PROTEIN KINASE"/>
    <property type="match status" value="1"/>
</dbReference>
<keyword evidence="5" id="KW-1185">Reference proteome</keyword>
<gene>
    <name evidence="4" type="ORF">GRI44_05775</name>
</gene>
<name>A0A6L7GEA0_9SPHN</name>
<protein>
    <submittedName>
        <fullName evidence="4">Capsular biosynthesis protein</fullName>
    </submittedName>
</protein>
<dbReference type="Proteomes" id="UP000473531">
    <property type="component" value="Unassembled WGS sequence"/>
</dbReference>
<dbReference type="CDD" id="cd05387">
    <property type="entry name" value="BY-kinase"/>
    <property type="match status" value="1"/>
</dbReference>
<comment type="caution">
    <text evidence="4">The sequence shown here is derived from an EMBL/GenBank/DDBJ whole genome shotgun (WGS) entry which is preliminary data.</text>
</comment>
<dbReference type="EMBL" id="WTYU01000001">
    <property type="protein sequence ID" value="MXP14257.1"/>
    <property type="molecule type" value="Genomic_DNA"/>
</dbReference>
<reference evidence="4 5" key="1">
    <citation type="submission" date="2019-12" db="EMBL/GenBank/DDBJ databases">
        <title>Genomic-based taxomic classification of the family Erythrobacteraceae.</title>
        <authorList>
            <person name="Xu L."/>
        </authorList>
    </citation>
    <scope>NUCLEOTIDE SEQUENCE [LARGE SCALE GENOMIC DNA]</scope>
    <source>
        <strain evidence="4 5">KCTC 52259</strain>
    </source>
</reference>
<dbReference type="InterPro" id="IPR027417">
    <property type="entry name" value="P-loop_NTPase"/>
</dbReference>
<feature type="compositionally biased region" description="Low complexity" evidence="3">
    <location>
        <begin position="141"/>
        <end position="157"/>
    </location>
</feature>
<keyword evidence="2" id="KW-0067">ATP-binding</keyword>
<dbReference type="AlphaFoldDB" id="A0A6L7GEA0"/>
<dbReference type="OrthoDB" id="9775724at2"/>
<proteinExistence type="predicted"/>
<dbReference type="Gene3D" id="3.40.50.300">
    <property type="entry name" value="P-loop containing nucleotide triphosphate hydrolases"/>
    <property type="match status" value="1"/>
</dbReference>
<feature type="region of interest" description="Disordered" evidence="3">
    <location>
        <begin position="86"/>
        <end position="157"/>
    </location>
</feature>
<dbReference type="SUPFAM" id="SSF52540">
    <property type="entry name" value="P-loop containing nucleoside triphosphate hydrolases"/>
    <property type="match status" value="1"/>
</dbReference>
<evidence type="ECO:0000313" key="5">
    <source>
        <dbReference type="Proteomes" id="UP000473531"/>
    </source>
</evidence>
<dbReference type="InterPro" id="IPR050445">
    <property type="entry name" value="Bact_polysacc_biosynth/exp"/>
</dbReference>